<organism evidence="1 2">
    <name type="scientific">Cyclobacterium qasimii M12-11B</name>
    <dbReference type="NCBI Taxonomy" id="641524"/>
    <lineage>
        <taxon>Bacteria</taxon>
        <taxon>Pseudomonadati</taxon>
        <taxon>Bacteroidota</taxon>
        <taxon>Cytophagia</taxon>
        <taxon>Cytophagales</taxon>
        <taxon>Cyclobacteriaceae</taxon>
        <taxon>Cyclobacterium</taxon>
    </lineage>
</organism>
<proteinExistence type="predicted"/>
<reference evidence="1 2" key="1">
    <citation type="journal article" date="2013" name="Genome Announc.">
        <title>Draft Genome Sequence of Cyclobacterium qasimii Strain M12-11BT, Isolated from Arctic Marine Sediment.</title>
        <authorList>
            <person name="Shivaji S."/>
            <person name="Ara S."/>
            <person name="Singh A."/>
            <person name="Kumar Pinnaka A."/>
        </authorList>
    </citation>
    <scope>NUCLEOTIDE SEQUENCE [LARGE SCALE GENOMIC DNA]</scope>
    <source>
        <strain evidence="1 2">M12-11B</strain>
    </source>
</reference>
<accession>S7VBE1</accession>
<sequence>MIQPYNHIAYSNNTLQVVLKVTLIVLTHNKAFIKSPSTL</sequence>
<name>S7VBE1_9BACT</name>
<dbReference type="AlphaFoldDB" id="S7VBE1"/>
<dbReference type="EMBL" id="ATNM01000132">
    <property type="protein sequence ID" value="EPR67291.1"/>
    <property type="molecule type" value="Genomic_DNA"/>
</dbReference>
<dbReference type="Proteomes" id="UP000014974">
    <property type="component" value="Unassembled WGS sequence"/>
</dbReference>
<evidence type="ECO:0000313" key="2">
    <source>
        <dbReference type="Proteomes" id="UP000014974"/>
    </source>
</evidence>
<comment type="caution">
    <text evidence="1">The sequence shown here is derived from an EMBL/GenBank/DDBJ whole genome shotgun (WGS) entry which is preliminary data.</text>
</comment>
<protein>
    <submittedName>
        <fullName evidence="1">Uncharacterized protein</fullName>
    </submittedName>
</protein>
<evidence type="ECO:0000313" key="1">
    <source>
        <dbReference type="EMBL" id="EPR67291.1"/>
    </source>
</evidence>
<gene>
    <name evidence="1" type="ORF">ADICYQ_3682</name>
</gene>